<dbReference type="InterPro" id="IPR029024">
    <property type="entry name" value="TerB-like"/>
</dbReference>
<organism evidence="1 2">
    <name type="scientific">Cellulophaga tyrosinoxydans</name>
    <dbReference type="NCBI Taxonomy" id="504486"/>
    <lineage>
        <taxon>Bacteria</taxon>
        <taxon>Pseudomonadati</taxon>
        <taxon>Bacteroidota</taxon>
        <taxon>Flavobacteriia</taxon>
        <taxon>Flavobacteriales</taxon>
        <taxon>Flavobacteriaceae</taxon>
        <taxon>Cellulophaga</taxon>
    </lineage>
</organism>
<dbReference type="AlphaFoldDB" id="A0A1W2A9R6"/>
<dbReference type="EMBL" id="FWXO01000002">
    <property type="protein sequence ID" value="SMC57465.1"/>
    <property type="molecule type" value="Genomic_DNA"/>
</dbReference>
<gene>
    <name evidence="1" type="ORF">SAMN05660703_1921</name>
</gene>
<name>A0A1W2A9R6_9FLAO</name>
<proteinExistence type="predicted"/>
<evidence type="ECO:0000313" key="1">
    <source>
        <dbReference type="EMBL" id="SMC57465.1"/>
    </source>
</evidence>
<keyword evidence="2" id="KW-1185">Reference proteome</keyword>
<dbReference type="STRING" id="504486.SAMN05660703_1921"/>
<protein>
    <recommendedName>
        <fullName evidence="3">Tellurite resistance protein TerB</fullName>
    </recommendedName>
</protein>
<dbReference type="Proteomes" id="UP000192360">
    <property type="component" value="Unassembled WGS sequence"/>
</dbReference>
<sequence>MVHSQKTGIKFYENLGKLFFSVAMVDGAVHIKELDKLKELVKEDWLAIDALEDQYNTDAAYQIISVFDWLLEYEKSSEHCFKVFVDFYKDNSSLFTENIKSLIMQTANEIASCYAQKNKSELVILAKLRLLFKD</sequence>
<dbReference type="SUPFAM" id="SSF158682">
    <property type="entry name" value="TerB-like"/>
    <property type="match status" value="1"/>
</dbReference>
<reference evidence="1 2" key="1">
    <citation type="submission" date="2017-04" db="EMBL/GenBank/DDBJ databases">
        <authorList>
            <person name="Afonso C.L."/>
            <person name="Miller P.J."/>
            <person name="Scott M.A."/>
            <person name="Spackman E."/>
            <person name="Goraichik I."/>
            <person name="Dimitrov K.M."/>
            <person name="Suarez D.L."/>
            <person name="Swayne D.E."/>
        </authorList>
    </citation>
    <scope>NUCLEOTIDE SEQUENCE [LARGE SCALE GENOMIC DNA]</scope>
    <source>
        <strain evidence="1 2">DSM 21164</strain>
    </source>
</reference>
<evidence type="ECO:0008006" key="3">
    <source>
        <dbReference type="Google" id="ProtNLM"/>
    </source>
</evidence>
<dbReference type="OrthoDB" id="979732at2"/>
<evidence type="ECO:0000313" key="2">
    <source>
        <dbReference type="Proteomes" id="UP000192360"/>
    </source>
</evidence>
<dbReference type="RefSeq" id="WP_084061251.1">
    <property type="nucleotide sequence ID" value="NZ_FWXO01000002.1"/>
</dbReference>
<accession>A0A1W2A9R6</accession>